<proteinExistence type="predicted"/>
<sequence length="126" mass="14334">MPSPSSLQNKPFKQSFFPERLLAPSSFQRIRFDFAEKWGVGRWGWGSSLLPRSSGRHDAALGLRPPPCTTPRYSDPKRQEKGRLPNHTNVTTQRGRPVCSQALPMPPPMEQFVEETIIHCVRKEGH</sequence>
<accession>A0A834DI80</accession>
<feature type="compositionally biased region" description="Basic and acidic residues" evidence="1">
    <location>
        <begin position="74"/>
        <end position="83"/>
    </location>
</feature>
<dbReference type="EMBL" id="JABVXQ010000013">
    <property type="protein sequence ID" value="KAF6081861.1"/>
    <property type="molecule type" value="Genomic_DNA"/>
</dbReference>
<dbReference type="Proteomes" id="UP000664940">
    <property type="component" value="Unassembled WGS sequence"/>
</dbReference>
<name>A0A834DI80_9CHIR</name>
<protein>
    <submittedName>
        <fullName evidence="2">Uncharacterized protein</fullName>
    </submittedName>
</protein>
<organism evidence="2 3">
    <name type="scientific">Phyllostomus discolor</name>
    <name type="common">pale spear-nosed bat</name>
    <dbReference type="NCBI Taxonomy" id="89673"/>
    <lineage>
        <taxon>Eukaryota</taxon>
        <taxon>Metazoa</taxon>
        <taxon>Chordata</taxon>
        <taxon>Craniata</taxon>
        <taxon>Vertebrata</taxon>
        <taxon>Euteleostomi</taxon>
        <taxon>Mammalia</taxon>
        <taxon>Eutheria</taxon>
        <taxon>Laurasiatheria</taxon>
        <taxon>Chiroptera</taxon>
        <taxon>Yangochiroptera</taxon>
        <taxon>Phyllostomidae</taxon>
        <taxon>Phyllostominae</taxon>
        <taxon>Phyllostomus</taxon>
    </lineage>
</organism>
<evidence type="ECO:0000313" key="2">
    <source>
        <dbReference type="EMBL" id="KAF6081861.1"/>
    </source>
</evidence>
<dbReference type="AlphaFoldDB" id="A0A834DI80"/>
<comment type="caution">
    <text evidence="2">The sequence shown here is derived from an EMBL/GenBank/DDBJ whole genome shotgun (WGS) entry which is preliminary data.</text>
</comment>
<feature type="region of interest" description="Disordered" evidence="1">
    <location>
        <begin position="54"/>
        <end position="106"/>
    </location>
</feature>
<evidence type="ECO:0000256" key="1">
    <source>
        <dbReference type="SAM" id="MobiDB-lite"/>
    </source>
</evidence>
<gene>
    <name evidence="2" type="ORF">HJG60_008866</name>
</gene>
<evidence type="ECO:0000313" key="3">
    <source>
        <dbReference type="Proteomes" id="UP000664940"/>
    </source>
</evidence>
<reference evidence="2 3" key="1">
    <citation type="journal article" date="2020" name="Nature">
        <title>Six reference-quality genomes reveal evolution of bat adaptations.</title>
        <authorList>
            <person name="Jebb D."/>
            <person name="Huang Z."/>
            <person name="Pippel M."/>
            <person name="Hughes G.M."/>
            <person name="Lavrichenko K."/>
            <person name="Devanna P."/>
            <person name="Winkler S."/>
            <person name="Jermiin L.S."/>
            <person name="Skirmuntt E.C."/>
            <person name="Katzourakis A."/>
            <person name="Burkitt-Gray L."/>
            <person name="Ray D.A."/>
            <person name="Sullivan K.A.M."/>
            <person name="Roscito J.G."/>
            <person name="Kirilenko B.M."/>
            <person name="Davalos L.M."/>
            <person name="Corthals A.P."/>
            <person name="Power M.L."/>
            <person name="Jones G."/>
            <person name="Ransome R.D."/>
            <person name="Dechmann D.K.N."/>
            <person name="Locatelli A.G."/>
            <person name="Puechmaille S.J."/>
            <person name="Fedrigo O."/>
            <person name="Jarvis E.D."/>
            <person name="Hiller M."/>
            <person name="Vernes S.C."/>
            <person name="Myers E.W."/>
            <person name="Teeling E.C."/>
        </authorList>
    </citation>
    <scope>NUCLEOTIDE SEQUENCE [LARGE SCALE GENOMIC DNA]</scope>
    <source>
        <strain evidence="2">Bat1K_MPI-CBG_1</strain>
    </source>
</reference>